<keyword evidence="8" id="KW-1185">Reference proteome</keyword>
<dbReference type="Proteomes" id="UP001610446">
    <property type="component" value="Unassembled WGS sequence"/>
</dbReference>
<evidence type="ECO:0000256" key="3">
    <source>
        <dbReference type="ARBA" id="ARBA00022827"/>
    </source>
</evidence>
<keyword evidence="2" id="KW-0285">Flavoprotein</keyword>
<evidence type="ECO:0000256" key="5">
    <source>
        <dbReference type="ARBA" id="ARBA00023033"/>
    </source>
</evidence>
<reference evidence="7 8" key="1">
    <citation type="submission" date="2024-07" db="EMBL/GenBank/DDBJ databases">
        <title>Section-level genome sequencing and comparative genomics of Aspergillus sections Usti and Cavernicolus.</title>
        <authorList>
            <consortium name="Lawrence Berkeley National Laboratory"/>
            <person name="Nybo J.L."/>
            <person name="Vesth T.C."/>
            <person name="Theobald S."/>
            <person name="Frisvad J.C."/>
            <person name="Larsen T.O."/>
            <person name="Kjaerboelling I."/>
            <person name="Rothschild-Mancinelli K."/>
            <person name="Lyhne E.K."/>
            <person name="Kogle M.E."/>
            <person name="Barry K."/>
            <person name="Clum A."/>
            <person name="Na H."/>
            <person name="Ledsgaard L."/>
            <person name="Lin J."/>
            <person name="Lipzen A."/>
            <person name="Kuo A."/>
            <person name="Riley R."/>
            <person name="Mondo S."/>
            <person name="Labutti K."/>
            <person name="Haridas S."/>
            <person name="Pangalinan J."/>
            <person name="Salamov A.A."/>
            <person name="Simmons B.A."/>
            <person name="Magnuson J.K."/>
            <person name="Chen J."/>
            <person name="Drula E."/>
            <person name="Henrissat B."/>
            <person name="Wiebenga A."/>
            <person name="Lubbers R.J."/>
            <person name="Gomes A.C."/>
            <person name="Makela M.R."/>
            <person name="Stajich J."/>
            <person name="Grigoriev I.V."/>
            <person name="Mortensen U.H."/>
            <person name="De Vries R.P."/>
            <person name="Baker S.E."/>
            <person name="Andersen M.R."/>
        </authorList>
    </citation>
    <scope>NUCLEOTIDE SEQUENCE [LARGE SCALE GENOMIC DNA]</scope>
    <source>
        <strain evidence="7 8">CBS 123904</strain>
    </source>
</reference>
<protein>
    <recommendedName>
        <fullName evidence="6">FAD-binding domain-containing protein</fullName>
    </recommendedName>
</protein>
<dbReference type="EMBL" id="JBFXLU010000056">
    <property type="protein sequence ID" value="KAL2847488.1"/>
    <property type="molecule type" value="Genomic_DNA"/>
</dbReference>
<keyword evidence="4" id="KW-0560">Oxidoreductase</keyword>
<dbReference type="InterPro" id="IPR002938">
    <property type="entry name" value="FAD-bd"/>
</dbReference>
<evidence type="ECO:0000256" key="4">
    <source>
        <dbReference type="ARBA" id="ARBA00023002"/>
    </source>
</evidence>
<name>A0ABR4K592_9EURO</name>
<dbReference type="InterPro" id="IPR036188">
    <property type="entry name" value="FAD/NAD-bd_sf"/>
</dbReference>
<dbReference type="SUPFAM" id="SSF51905">
    <property type="entry name" value="FAD/NAD(P)-binding domain"/>
    <property type="match status" value="1"/>
</dbReference>
<keyword evidence="3" id="KW-0274">FAD</keyword>
<organism evidence="7 8">
    <name type="scientific">Aspergillus pseudoustus</name>
    <dbReference type="NCBI Taxonomy" id="1810923"/>
    <lineage>
        <taxon>Eukaryota</taxon>
        <taxon>Fungi</taxon>
        <taxon>Dikarya</taxon>
        <taxon>Ascomycota</taxon>
        <taxon>Pezizomycotina</taxon>
        <taxon>Eurotiomycetes</taxon>
        <taxon>Eurotiomycetidae</taxon>
        <taxon>Eurotiales</taxon>
        <taxon>Aspergillaceae</taxon>
        <taxon>Aspergillus</taxon>
        <taxon>Aspergillus subgen. Nidulantes</taxon>
    </lineage>
</organism>
<evidence type="ECO:0000256" key="1">
    <source>
        <dbReference type="ARBA" id="ARBA00001974"/>
    </source>
</evidence>
<proteinExistence type="predicted"/>
<feature type="domain" description="FAD-binding" evidence="6">
    <location>
        <begin position="25"/>
        <end position="386"/>
    </location>
</feature>
<dbReference type="PRINTS" id="PR00420">
    <property type="entry name" value="RNGMNOXGNASE"/>
</dbReference>
<sequence length="427" mass="47531">MGVLSRLSALLTGQQPVAAGSTTTVPILVIGSTGLALAQGLEKVGIRCIVVEKNESLDAQPRDWNMGLHWGAESLQALMPEAMWLRIQSIQVDPSTPTPAEDAIQFLNGQTGELMTSVPANKFYRLRRRKLGALLAQGLDIRYGMKLEKIKYSEDGRYATASFTNGPSITASLIVGTDGARSTTRELLLGPEQGSIRTLPYCATFVQARFRAEQALFLRKFHPLYLACISPAGYFSFFGLHDVPNPKRPETWTFFFYISWYSSLEEQEATAHWSNAQRLQQGKEFSKNFTDPWKSAFSWLAEDQEVWYMSLSDFDPGAEGHRWDNKGGRVTLAGDAAHAMTYQRGQGLNHSVTDAGKLVVAIQDFFSGLKSRGDAIRLYEEEMIARAGGEVRMSTTNTEMVHDWQKVLKSPIMTKGMTKVHDNKSKN</sequence>
<keyword evidence="5" id="KW-0503">Monooxygenase</keyword>
<dbReference type="PANTHER" id="PTHR47178">
    <property type="entry name" value="MONOOXYGENASE, FAD-BINDING"/>
    <property type="match status" value="1"/>
</dbReference>
<dbReference type="Gene3D" id="3.50.50.60">
    <property type="entry name" value="FAD/NAD(P)-binding domain"/>
    <property type="match status" value="1"/>
</dbReference>
<accession>A0ABR4K592</accession>
<evidence type="ECO:0000256" key="2">
    <source>
        <dbReference type="ARBA" id="ARBA00022630"/>
    </source>
</evidence>
<dbReference type="Pfam" id="PF01494">
    <property type="entry name" value="FAD_binding_3"/>
    <property type="match status" value="1"/>
</dbReference>
<evidence type="ECO:0000313" key="7">
    <source>
        <dbReference type="EMBL" id="KAL2847488.1"/>
    </source>
</evidence>
<comment type="caution">
    <text evidence="7">The sequence shown here is derived from an EMBL/GenBank/DDBJ whole genome shotgun (WGS) entry which is preliminary data.</text>
</comment>
<evidence type="ECO:0000313" key="8">
    <source>
        <dbReference type="Proteomes" id="UP001610446"/>
    </source>
</evidence>
<evidence type="ECO:0000259" key="6">
    <source>
        <dbReference type="Pfam" id="PF01494"/>
    </source>
</evidence>
<gene>
    <name evidence="7" type="ORF">BJY01DRAFT_166408</name>
</gene>
<dbReference type="PANTHER" id="PTHR47178:SF3">
    <property type="entry name" value="FAD-BINDING DOMAIN-CONTAINING PROTEIN"/>
    <property type="match status" value="1"/>
</dbReference>
<comment type="cofactor">
    <cofactor evidence="1">
        <name>FAD</name>
        <dbReference type="ChEBI" id="CHEBI:57692"/>
    </cofactor>
</comment>